<organism evidence="1 2">
    <name type="scientific">Petralouisia muris</name>
    <dbReference type="NCBI Taxonomy" id="3032872"/>
    <lineage>
        <taxon>Bacteria</taxon>
        <taxon>Bacillati</taxon>
        <taxon>Bacillota</taxon>
        <taxon>Clostridia</taxon>
        <taxon>Lachnospirales</taxon>
        <taxon>Lachnospiraceae</taxon>
        <taxon>Petralouisia</taxon>
    </lineage>
</organism>
<sequence>MEILEDTMKRTGKALALIFLLCCLSNLVVFATQGKINEVQEGIKDLEQQKKEAENQANSLSGKAGSLEGDLKEFNSSLEDAAARLNETEEQLTSTRNSLEETRIALEGARIREQEQYEAMKKRIRFMYEMDMEGMVEVLLSAENFADFLNKGEYIVNIHNYDRKMLEEYRATKEEIAGKEQELESQEQQLAELQLQQEEKKQELAVLVDSTSEKLSAARKQLAEAQADVKAYEAEIERQKAYEEELEAQKAAEDAKRLAEIRKQEEEIKKQEEVKQNQNSSTGSGTVTPSSDASDISLLAALIQCEAGGESYEGKLAVGSVVMNRVRSSYFPNTVAGVIYQGGQFSPVASGRFASVLAKGANQSCTQAAGEVLGGNITISCLYFRRNDGTIPGTVIGNHVFY</sequence>
<dbReference type="EMBL" id="SRYA01000001">
    <property type="protein sequence ID" value="TGY98261.1"/>
    <property type="molecule type" value="Genomic_DNA"/>
</dbReference>
<keyword evidence="2" id="KW-1185">Reference proteome</keyword>
<keyword evidence="1" id="KW-0378">Hydrolase</keyword>
<name>A0AC61S2D9_9FIRM</name>
<evidence type="ECO:0000313" key="1">
    <source>
        <dbReference type="EMBL" id="TGY98261.1"/>
    </source>
</evidence>
<reference evidence="1" key="1">
    <citation type="submission" date="2019-04" db="EMBL/GenBank/DDBJ databases">
        <title>Microbes associate with the intestines of laboratory mice.</title>
        <authorList>
            <person name="Navarre W."/>
            <person name="Wong E."/>
            <person name="Huang K."/>
            <person name="Tropini C."/>
            <person name="Ng K."/>
            <person name="Yu B."/>
        </authorList>
    </citation>
    <scope>NUCLEOTIDE SEQUENCE</scope>
    <source>
        <strain evidence="1">NM01_1-7b</strain>
    </source>
</reference>
<proteinExistence type="predicted"/>
<evidence type="ECO:0000313" key="2">
    <source>
        <dbReference type="Proteomes" id="UP000304953"/>
    </source>
</evidence>
<comment type="caution">
    <text evidence="1">The sequence shown here is derived from an EMBL/GenBank/DDBJ whole genome shotgun (WGS) entry which is preliminary data.</text>
</comment>
<gene>
    <name evidence="1" type="ORF">E5329_00320</name>
</gene>
<protein>
    <submittedName>
        <fullName evidence="1">Cell wall hydrolase</fullName>
    </submittedName>
</protein>
<dbReference type="Proteomes" id="UP000304953">
    <property type="component" value="Unassembled WGS sequence"/>
</dbReference>
<accession>A0AC61S2D9</accession>